<dbReference type="AlphaFoldDB" id="A0A0G1GBR9"/>
<organism evidence="1 2">
    <name type="scientific">Candidatus Gottesmanbacteria bacterium GW2011_GWA2_43_14</name>
    <dbReference type="NCBI Taxonomy" id="1618443"/>
    <lineage>
        <taxon>Bacteria</taxon>
        <taxon>Candidatus Gottesmaniibacteriota</taxon>
    </lineage>
</organism>
<sequence length="65" mass="8005">MAKVYFMARFRCAPKSTQQYNLTRYIDETLQNIINVFDDFNYFLLMKNRLQELKTLRLRYITNTQ</sequence>
<comment type="caution">
    <text evidence="1">The sequence shown here is derived from an EMBL/GenBank/DDBJ whole genome shotgun (WGS) entry which is preliminary data.</text>
</comment>
<protein>
    <submittedName>
        <fullName evidence="1">Uncharacterized protein</fullName>
    </submittedName>
</protein>
<dbReference type="EMBL" id="LCFP01000011">
    <property type="protein sequence ID" value="KKS96378.1"/>
    <property type="molecule type" value="Genomic_DNA"/>
</dbReference>
<name>A0A0G1GBR9_9BACT</name>
<evidence type="ECO:0000313" key="2">
    <source>
        <dbReference type="Proteomes" id="UP000034894"/>
    </source>
</evidence>
<accession>A0A0G1GBR9</accession>
<gene>
    <name evidence="1" type="ORF">UV73_C0011G0050</name>
</gene>
<reference evidence="1 2" key="1">
    <citation type="journal article" date="2015" name="Nature">
        <title>rRNA introns, odd ribosomes, and small enigmatic genomes across a large radiation of phyla.</title>
        <authorList>
            <person name="Brown C.T."/>
            <person name="Hug L.A."/>
            <person name="Thomas B.C."/>
            <person name="Sharon I."/>
            <person name="Castelle C.J."/>
            <person name="Singh A."/>
            <person name="Wilkins M.J."/>
            <person name="Williams K.H."/>
            <person name="Banfield J.F."/>
        </authorList>
    </citation>
    <scope>NUCLEOTIDE SEQUENCE [LARGE SCALE GENOMIC DNA]</scope>
</reference>
<proteinExistence type="predicted"/>
<dbReference type="Proteomes" id="UP000034894">
    <property type="component" value="Unassembled WGS sequence"/>
</dbReference>
<evidence type="ECO:0000313" key="1">
    <source>
        <dbReference type="EMBL" id="KKS96378.1"/>
    </source>
</evidence>